<dbReference type="InterPro" id="IPR045865">
    <property type="entry name" value="ACT-like_dom_sf"/>
</dbReference>
<dbReference type="GO" id="GO:0006567">
    <property type="term" value="P:L-threonine catabolic process"/>
    <property type="evidence" value="ECO:0007669"/>
    <property type="project" value="TreeGrafter"/>
</dbReference>
<dbReference type="Gene3D" id="3.40.50.1100">
    <property type="match status" value="2"/>
</dbReference>
<dbReference type="CDD" id="cd01562">
    <property type="entry name" value="Thr-dehyd"/>
    <property type="match status" value="1"/>
</dbReference>
<evidence type="ECO:0000259" key="11">
    <source>
        <dbReference type="PROSITE" id="PS51672"/>
    </source>
</evidence>
<comment type="cofactor">
    <cofactor evidence="2">
        <name>pyridoxal 5'-phosphate</name>
        <dbReference type="ChEBI" id="CHEBI:597326"/>
    </cofactor>
</comment>
<dbReference type="InterPro" id="IPR050147">
    <property type="entry name" value="Ser/Thr_Dehydratase"/>
</dbReference>
<dbReference type="Proteomes" id="UP000249557">
    <property type="component" value="Unassembled WGS sequence"/>
</dbReference>
<dbReference type="EMBL" id="QFNK01000038">
    <property type="protein sequence ID" value="PZO87859.1"/>
    <property type="molecule type" value="Genomic_DNA"/>
</dbReference>
<dbReference type="UniPathway" id="UPA00047">
    <property type="reaction ID" value="UER00054"/>
</dbReference>
<keyword evidence="7" id="KW-0412">Isoleucine biosynthesis</keyword>
<dbReference type="FunFam" id="3.40.50.1100:FF:000005">
    <property type="entry name" value="Threonine dehydratase catabolic"/>
    <property type="match status" value="1"/>
</dbReference>
<dbReference type="InterPro" id="IPR038110">
    <property type="entry name" value="TD_ACT-like_sf"/>
</dbReference>
<evidence type="ECO:0000256" key="8">
    <source>
        <dbReference type="ARBA" id="ARBA00022898"/>
    </source>
</evidence>
<dbReference type="GO" id="GO:0004794">
    <property type="term" value="F:threonine deaminase activity"/>
    <property type="evidence" value="ECO:0007669"/>
    <property type="project" value="UniProtKB-EC"/>
</dbReference>
<comment type="caution">
    <text evidence="12">The sequence shown here is derived from an EMBL/GenBank/DDBJ whole genome shotgun (WGS) entry which is preliminary data.</text>
</comment>
<feature type="domain" description="ACT-like" evidence="11">
    <location>
        <begin position="429"/>
        <end position="501"/>
    </location>
</feature>
<comment type="catalytic activity">
    <reaction evidence="1">
        <text>L-threonine = 2-oxobutanoate + NH4(+)</text>
        <dbReference type="Rhea" id="RHEA:22108"/>
        <dbReference type="ChEBI" id="CHEBI:16763"/>
        <dbReference type="ChEBI" id="CHEBI:28938"/>
        <dbReference type="ChEBI" id="CHEBI:57926"/>
        <dbReference type="EC" id="4.3.1.19"/>
    </reaction>
</comment>
<dbReference type="PANTHER" id="PTHR48078:SF11">
    <property type="entry name" value="THREONINE DEHYDRATASE, MITOCHONDRIAL"/>
    <property type="match status" value="1"/>
</dbReference>
<evidence type="ECO:0000256" key="2">
    <source>
        <dbReference type="ARBA" id="ARBA00001933"/>
    </source>
</evidence>
<reference evidence="12 13" key="1">
    <citation type="submission" date="2017-08" db="EMBL/GenBank/DDBJ databases">
        <title>Infants hospitalized years apart are colonized by the same room-sourced microbial strains.</title>
        <authorList>
            <person name="Brooks B."/>
            <person name="Olm M.R."/>
            <person name="Firek B.A."/>
            <person name="Baker R."/>
            <person name="Thomas B.C."/>
            <person name="Morowitz M.J."/>
            <person name="Banfield J.F."/>
        </authorList>
    </citation>
    <scope>NUCLEOTIDE SEQUENCE [LARGE SCALE GENOMIC DNA]</scope>
    <source>
        <strain evidence="12">S2_018_000_R2_104</strain>
    </source>
</reference>
<comment type="similarity">
    <text evidence="4">Belongs to the serine/threonine dehydratase family.</text>
</comment>
<dbReference type="Gene3D" id="3.40.1020.10">
    <property type="entry name" value="Biosynthetic Threonine Deaminase, Domain 3"/>
    <property type="match status" value="1"/>
</dbReference>
<proteinExistence type="inferred from homology"/>
<keyword evidence="6" id="KW-0028">Amino-acid biosynthesis</keyword>
<dbReference type="AlphaFoldDB" id="A0A2W5A5Z9"/>
<evidence type="ECO:0000256" key="3">
    <source>
        <dbReference type="ARBA" id="ARBA00004810"/>
    </source>
</evidence>
<accession>A0A2W5A5Z9</accession>
<evidence type="ECO:0000256" key="1">
    <source>
        <dbReference type="ARBA" id="ARBA00001274"/>
    </source>
</evidence>
<dbReference type="PANTHER" id="PTHR48078">
    <property type="entry name" value="THREONINE DEHYDRATASE, MITOCHONDRIAL-RELATED"/>
    <property type="match status" value="1"/>
</dbReference>
<dbReference type="GO" id="GO:0003941">
    <property type="term" value="F:L-serine ammonia-lyase activity"/>
    <property type="evidence" value="ECO:0007669"/>
    <property type="project" value="TreeGrafter"/>
</dbReference>
<evidence type="ECO:0000313" key="12">
    <source>
        <dbReference type="EMBL" id="PZO87859.1"/>
    </source>
</evidence>
<organism evidence="12 13">
    <name type="scientific">Micavibrio aeruginosavorus</name>
    <dbReference type="NCBI Taxonomy" id="349221"/>
    <lineage>
        <taxon>Bacteria</taxon>
        <taxon>Pseudomonadati</taxon>
        <taxon>Bdellovibrionota</taxon>
        <taxon>Bdellovibrionia</taxon>
        <taxon>Bdellovibrionales</taxon>
        <taxon>Pseudobdellovibrionaceae</taxon>
        <taxon>Micavibrio</taxon>
    </lineage>
</organism>
<dbReference type="SUPFAM" id="SSF55021">
    <property type="entry name" value="ACT-like"/>
    <property type="match status" value="2"/>
</dbReference>
<dbReference type="GO" id="GO:0009097">
    <property type="term" value="P:isoleucine biosynthetic process"/>
    <property type="evidence" value="ECO:0007669"/>
    <property type="project" value="UniProtKB-UniPathway"/>
</dbReference>
<protein>
    <recommendedName>
        <fullName evidence="5">threonine ammonia-lyase</fullName>
        <ecNumber evidence="5">4.3.1.19</ecNumber>
    </recommendedName>
</protein>
<dbReference type="PROSITE" id="PS51672">
    <property type="entry name" value="ACT_LIKE"/>
    <property type="match status" value="1"/>
</dbReference>
<keyword evidence="10" id="KW-0100">Branched-chain amino acid biosynthesis</keyword>
<dbReference type="GO" id="GO:0006565">
    <property type="term" value="P:L-serine catabolic process"/>
    <property type="evidence" value="ECO:0007669"/>
    <property type="project" value="TreeGrafter"/>
</dbReference>
<evidence type="ECO:0000256" key="4">
    <source>
        <dbReference type="ARBA" id="ARBA00010869"/>
    </source>
</evidence>
<evidence type="ECO:0000313" key="13">
    <source>
        <dbReference type="Proteomes" id="UP000249557"/>
    </source>
</evidence>
<dbReference type="Pfam" id="PF00585">
    <property type="entry name" value="Thr_dehydrat_C"/>
    <property type="match status" value="1"/>
</dbReference>
<dbReference type="SUPFAM" id="SSF53686">
    <property type="entry name" value="Tryptophan synthase beta subunit-like PLP-dependent enzymes"/>
    <property type="match status" value="1"/>
</dbReference>
<dbReference type="EC" id="4.3.1.19" evidence="5"/>
<dbReference type="InterPro" id="IPR001926">
    <property type="entry name" value="TrpB-like_PALP"/>
</dbReference>
<dbReference type="InterPro" id="IPR036052">
    <property type="entry name" value="TrpB-like_PALP_sf"/>
</dbReference>
<sequence>MTKTPSDQLFEEALRARTRVYRAGNPTPLQEIHSKNGDYRIFVKREDLGPINAYKWRGAYNAVSVHHEKTGCGTVVAASAGNHAQGVALAAKMLGIKAKIFMPVASPMMKQAAVQRHGGDHVEIILHGDSYNDSAAEAARYVEKHKSVYIHPFDDLYTMAGQATIADEIMLSGEGPFDYAFVQIGGGGMAGAVASWLKLHNPDIKIIGVEGIDQASMKASIEAAQPVTLSSVDTFCDGTAVSRPGNLTFEICRKYIDAYITVTNEEVSAAIQRMWDSKRVIPEPSGAMGLAGLEQYAQAYPEEVKSKKLLCILCGANMDFSKLSQIAQRSAIGAQRRRYLRFHINEEKGGMLALLDRHFKDISVSEFLYGKINDTDAWPVIGLEAAPETMEHLDEKLAKEGLEFEDVTLDPDVRYRIINYNPALMKNPVLMHIHFPERKGALRDFMRKISGIANVCYFNYAYSGEAVGRAIMGFEFDSPAQKEQFYGLLDDSIVTCRPVDDAAAARILQY</sequence>
<comment type="pathway">
    <text evidence="3">Amino-acid biosynthesis; L-isoleucine biosynthesis; 2-oxobutanoate from L-threonine: step 1/1.</text>
</comment>
<dbReference type="Pfam" id="PF00291">
    <property type="entry name" value="PALP"/>
    <property type="match status" value="1"/>
</dbReference>
<evidence type="ECO:0000256" key="7">
    <source>
        <dbReference type="ARBA" id="ARBA00022624"/>
    </source>
</evidence>
<dbReference type="InterPro" id="IPR001721">
    <property type="entry name" value="TD_ACT-like"/>
</dbReference>
<evidence type="ECO:0000256" key="6">
    <source>
        <dbReference type="ARBA" id="ARBA00022605"/>
    </source>
</evidence>
<evidence type="ECO:0000256" key="10">
    <source>
        <dbReference type="ARBA" id="ARBA00023304"/>
    </source>
</evidence>
<gene>
    <name evidence="12" type="ORF">DI626_03040</name>
</gene>
<keyword evidence="9" id="KW-0456">Lyase</keyword>
<evidence type="ECO:0000256" key="9">
    <source>
        <dbReference type="ARBA" id="ARBA00023239"/>
    </source>
</evidence>
<keyword evidence="8" id="KW-0663">Pyridoxal phosphate</keyword>
<evidence type="ECO:0000256" key="5">
    <source>
        <dbReference type="ARBA" id="ARBA00012096"/>
    </source>
</evidence>
<name>A0A2W5A5Z9_9BACT</name>